<dbReference type="InterPro" id="IPR053880">
    <property type="entry name" value="GPR180-like_N"/>
</dbReference>
<evidence type="ECO:0000259" key="7">
    <source>
        <dbReference type="Pfam" id="PF10192"/>
    </source>
</evidence>
<feature type="transmembrane region" description="Helical" evidence="6">
    <location>
        <begin position="264"/>
        <end position="287"/>
    </location>
</feature>
<dbReference type="Pfam" id="PF21870">
    <property type="entry name" value="GP180_GOLD"/>
    <property type="match status" value="1"/>
</dbReference>
<organism evidence="9 10">
    <name type="scientific">Nematostella vectensis</name>
    <name type="common">Starlet sea anemone</name>
    <dbReference type="NCBI Taxonomy" id="45351"/>
    <lineage>
        <taxon>Eukaryota</taxon>
        <taxon>Metazoa</taxon>
        <taxon>Cnidaria</taxon>
        <taxon>Anthozoa</taxon>
        <taxon>Hexacorallia</taxon>
        <taxon>Actiniaria</taxon>
        <taxon>Edwardsiidae</taxon>
        <taxon>Nematostella</taxon>
    </lineage>
</organism>
<evidence type="ECO:0000313" key="9">
    <source>
        <dbReference type="EMBL" id="EDO36475.1"/>
    </source>
</evidence>
<feature type="domain" description="GPR180/TMEM145 transmembrane" evidence="7">
    <location>
        <begin position="244"/>
        <end position="307"/>
    </location>
</feature>
<keyword evidence="5" id="KW-0325">Glycoprotein</keyword>
<dbReference type="HOGENOM" id="CLU_040652_0_0_1"/>
<comment type="subcellular location">
    <subcellularLocation>
        <location evidence="1">Membrane</location>
        <topology evidence="1">Multi-pass membrane protein</topology>
    </subcellularLocation>
</comment>
<dbReference type="GO" id="GO:0019236">
    <property type="term" value="P:response to pheromone"/>
    <property type="evidence" value="ECO:0007669"/>
    <property type="project" value="InterPro"/>
</dbReference>
<evidence type="ECO:0000256" key="4">
    <source>
        <dbReference type="ARBA" id="ARBA00023136"/>
    </source>
</evidence>
<dbReference type="OMA" id="MYPRIWH"/>
<dbReference type="PANTHER" id="PTHR23252:SF29">
    <property type="entry name" value="INTEGRAL MEMBRANE PROTEIN GPR180"/>
    <property type="match status" value="1"/>
</dbReference>
<dbReference type="eggNOG" id="KOG4290">
    <property type="taxonomic scope" value="Eukaryota"/>
</dbReference>
<dbReference type="AlphaFoldDB" id="A7SII3"/>
<name>A7SII3_NEMVE</name>
<sequence length="359" mass="41578">MFRQGLFFPVLLVFVYVLGILLVEVDGKVVRGVFSSKQARIDGGQLITTFSFHGEGLIKYKLNQTSNGKLYFYIEEKWPSIMAVSQCKDKIAMSQYSHSLTDTEGKLQFDSWSDQYLWYLVYADNVSCDPSALVFADIEFTLELYNPDSKGQASNHFSYDESGLLSFYEILGFLYFACAIIYGQRLWQTIQKGGPMHLVIKVLTKAMMYHGAAVFCILIHFFSLKFEILKFLMWVENYNSVSFFISRKINEERSSLRKEFYSKFIKGCLVWILAYPVLVFISSLLAFHRRLKVLTWGQETARCAVILWLYRLFLSRSLYWEVSSLSASTLPLRHDKGYGNKNYNSEKRTIGIHKSVFID</sequence>
<keyword evidence="10" id="KW-1185">Reference proteome</keyword>
<dbReference type="GO" id="GO:0016020">
    <property type="term" value="C:membrane"/>
    <property type="evidence" value="ECO:0007669"/>
    <property type="project" value="UniProtKB-SubCell"/>
</dbReference>
<dbReference type="GO" id="GO:0007186">
    <property type="term" value="P:G protein-coupled receptor signaling pathway"/>
    <property type="evidence" value="ECO:0007669"/>
    <property type="project" value="InterPro"/>
</dbReference>
<evidence type="ECO:0000259" key="8">
    <source>
        <dbReference type="Pfam" id="PF21870"/>
    </source>
</evidence>
<gene>
    <name evidence="9" type="ORF">NEMVEDRAFT_v1g245491</name>
</gene>
<proteinExistence type="predicted"/>
<evidence type="ECO:0008006" key="11">
    <source>
        <dbReference type="Google" id="ProtNLM"/>
    </source>
</evidence>
<evidence type="ECO:0000313" key="10">
    <source>
        <dbReference type="Proteomes" id="UP000001593"/>
    </source>
</evidence>
<keyword evidence="2 6" id="KW-0812">Transmembrane</keyword>
<evidence type="ECO:0000256" key="6">
    <source>
        <dbReference type="SAM" id="Phobius"/>
    </source>
</evidence>
<reference evidence="9 10" key="1">
    <citation type="journal article" date="2007" name="Science">
        <title>Sea anemone genome reveals ancestral eumetazoan gene repertoire and genomic organization.</title>
        <authorList>
            <person name="Putnam N.H."/>
            <person name="Srivastava M."/>
            <person name="Hellsten U."/>
            <person name="Dirks B."/>
            <person name="Chapman J."/>
            <person name="Salamov A."/>
            <person name="Terry A."/>
            <person name="Shapiro H."/>
            <person name="Lindquist E."/>
            <person name="Kapitonov V.V."/>
            <person name="Jurka J."/>
            <person name="Genikhovich G."/>
            <person name="Grigoriev I.V."/>
            <person name="Lucas S.M."/>
            <person name="Steele R.E."/>
            <person name="Finnerty J.R."/>
            <person name="Technau U."/>
            <person name="Martindale M.Q."/>
            <person name="Rokhsar D.S."/>
        </authorList>
    </citation>
    <scope>NUCLEOTIDE SEQUENCE [LARGE SCALE GENOMIC DNA]</scope>
    <source>
        <strain evidence="10">CH2 X CH6</strain>
    </source>
</reference>
<dbReference type="Proteomes" id="UP000001593">
    <property type="component" value="Unassembled WGS sequence"/>
</dbReference>
<dbReference type="InterPro" id="IPR019336">
    <property type="entry name" value="GPR180/TMEM145_TM"/>
</dbReference>
<feature type="transmembrane region" description="Helical" evidence="6">
    <location>
        <begin position="6"/>
        <end position="25"/>
    </location>
</feature>
<dbReference type="Pfam" id="PF10192">
    <property type="entry name" value="GPR180-TMEM145_TM"/>
    <property type="match status" value="1"/>
</dbReference>
<dbReference type="InParanoid" id="A7SII3"/>
<accession>A7SII3</accession>
<keyword evidence="3 6" id="KW-1133">Transmembrane helix</keyword>
<evidence type="ECO:0000256" key="2">
    <source>
        <dbReference type="ARBA" id="ARBA00022692"/>
    </source>
</evidence>
<dbReference type="EMBL" id="DS469669">
    <property type="protein sequence ID" value="EDO36475.1"/>
    <property type="molecule type" value="Genomic_DNA"/>
</dbReference>
<dbReference type="STRING" id="45351.A7SII3"/>
<evidence type="ECO:0000256" key="1">
    <source>
        <dbReference type="ARBA" id="ARBA00004141"/>
    </source>
</evidence>
<keyword evidence="4 6" id="KW-0472">Membrane</keyword>
<feature type="transmembrane region" description="Helical" evidence="6">
    <location>
        <begin position="167"/>
        <end position="187"/>
    </location>
</feature>
<feature type="transmembrane region" description="Helical" evidence="6">
    <location>
        <begin position="207"/>
        <end position="224"/>
    </location>
</feature>
<evidence type="ECO:0000256" key="3">
    <source>
        <dbReference type="ARBA" id="ARBA00022989"/>
    </source>
</evidence>
<dbReference type="PANTHER" id="PTHR23252">
    <property type="entry name" value="INTIMAL THICKNESS RECEPTOR-RELATED"/>
    <property type="match status" value="1"/>
</dbReference>
<dbReference type="PhylomeDB" id="A7SII3"/>
<feature type="domain" description="GPR180-like N-terminal" evidence="8">
    <location>
        <begin position="30"/>
        <end position="129"/>
    </location>
</feature>
<dbReference type="InterPro" id="IPR047831">
    <property type="entry name" value="GPR180/TMEM145"/>
</dbReference>
<evidence type="ECO:0000256" key="5">
    <source>
        <dbReference type="ARBA" id="ARBA00023180"/>
    </source>
</evidence>
<protein>
    <recommendedName>
        <fullName evidence="11">Intimal thickness related receptor IRP domain-containing protein</fullName>
    </recommendedName>
</protein>